<reference evidence="2 3" key="2">
    <citation type="journal article" date="2017" name="Nature">
        <title>The Apostasia genome and the evolution of orchids.</title>
        <authorList>
            <person name="Zhang G.Q."/>
            <person name="Liu K.W."/>
            <person name="Li Z."/>
            <person name="Lohaus R."/>
            <person name="Hsiao Y.Y."/>
            <person name="Niu S.C."/>
            <person name="Wang J.Y."/>
            <person name="Lin Y.C."/>
            <person name="Xu Q."/>
            <person name="Chen L.J."/>
            <person name="Yoshida K."/>
            <person name="Fujiwara S."/>
            <person name="Wang Z.W."/>
            <person name="Zhang Y.Q."/>
            <person name="Mitsuda N."/>
            <person name="Wang M."/>
            <person name="Liu G.H."/>
            <person name="Pecoraro L."/>
            <person name="Huang H.X."/>
            <person name="Xiao X.J."/>
            <person name="Lin M."/>
            <person name="Wu X.Y."/>
            <person name="Wu W.L."/>
            <person name="Chen Y.Y."/>
            <person name="Chang S.B."/>
            <person name="Sakamoto S."/>
            <person name="Ohme-Takagi M."/>
            <person name="Yagi M."/>
            <person name="Zeng S.J."/>
            <person name="Shen C.Y."/>
            <person name="Yeh C.M."/>
            <person name="Luo Y.B."/>
            <person name="Tsai W.C."/>
            <person name="Van de Peer Y."/>
            <person name="Liu Z.J."/>
        </authorList>
    </citation>
    <scope>NUCLEOTIDE SEQUENCE [LARGE SCALE GENOMIC DNA]</scope>
    <source>
        <tissue evidence="2">The whole plant</tissue>
    </source>
</reference>
<accession>A0A2I0WB74</accession>
<keyword evidence="1" id="KW-1133">Transmembrane helix</keyword>
<keyword evidence="1" id="KW-0472">Membrane</keyword>
<protein>
    <submittedName>
        <fullName evidence="2">DNA repair protein XRCC2 like</fullName>
    </submittedName>
</protein>
<proteinExistence type="predicted"/>
<reference evidence="2 3" key="1">
    <citation type="journal article" date="2016" name="Sci. Rep.">
        <title>The Dendrobium catenatum Lindl. genome sequence provides insights into polysaccharide synthase, floral development and adaptive evolution.</title>
        <authorList>
            <person name="Zhang G.Q."/>
            <person name="Xu Q."/>
            <person name="Bian C."/>
            <person name="Tsai W.C."/>
            <person name="Yeh C.M."/>
            <person name="Liu K.W."/>
            <person name="Yoshida K."/>
            <person name="Zhang L.S."/>
            <person name="Chang S.B."/>
            <person name="Chen F."/>
            <person name="Shi Y."/>
            <person name="Su Y.Y."/>
            <person name="Zhang Y.Q."/>
            <person name="Chen L.J."/>
            <person name="Yin Y."/>
            <person name="Lin M."/>
            <person name="Huang H."/>
            <person name="Deng H."/>
            <person name="Wang Z.W."/>
            <person name="Zhu S.L."/>
            <person name="Zhao X."/>
            <person name="Deng C."/>
            <person name="Niu S.C."/>
            <person name="Huang J."/>
            <person name="Wang M."/>
            <person name="Liu G.H."/>
            <person name="Yang H.J."/>
            <person name="Xiao X.J."/>
            <person name="Hsiao Y.Y."/>
            <person name="Wu W.L."/>
            <person name="Chen Y.Y."/>
            <person name="Mitsuda N."/>
            <person name="Ohme-Takagi M."/>
            <person name="Luo Y.B."/>
            <person name="Van de Peer Y."/>
            <person name="Liu Z.J."/>
        </authorList>
    </citation>
    <scope>NUCLEOTIDE SEQUENCE [LARGE SCALE GENOMIC DNA]</scope>
    <source>
        <tissue evidence="2">The whole plant</tissue>
    </source>
</reference>
<keyword evidence="3" id="KW-1185">Reference proteome</keyword>
<dbReference type="STRING" id="906689.A0A2I0WB74"/>
<sequence length="173" mass="19487">MEKERPSLVFPPLNHFSIRAGDVVEITGPSPSAKSEILLQANLASVILSSLFHSLAFVPLISLRHRPPFTAFCRGSGTESVSVGWRWWLRTLIWIVVSMCFGLLSLALLPGVGTSVGFYRIGDKYDETIIFSGKGSWKKGLREGEREEGRDQSFWQGQREILLNNRSNHNHKY</sequence>
<evidence type="ECO:0000313" key="2">
    <source>
        <dbReference type="EMBL" id="PKU72906.1"/>
    </source>
</evidence>
<evidence type="ECO:0000256" key="1">
    <source>
        <dbReference type="SAM" id="Phobius"/>
    </source>
</evidence>
<feature type="transmembrane region" description="Helical" evidence="1">
    <location>
        <begin position="87"/>
        <end position="109"/>
    </location>
</feature>
<feature type="transmembrane region" description="Helical" evidence="1">
    <location>
        <begin position="41"/>
        <end position="61"/>
    </location>
</feature>
<evidence type="ECO:0000313" key="3">
    <source>
        <dbReference type="Proteomes" id="UP000233837"/>
    </source>
</evidence>
<organism evidence="2 3">
    <name type="scientific">Dendrobium catenatum</name>
    <dbReference type="NCBI Taxonomy" id="906689"/>
    <lineage>
        <taxon>Eukaryota</taxon>
        <taxon>Viridiplantae</taxon>
        <taxon>Streptophyta</taxon>
        <taxon>Embryophyta</taxon>
        <taxon>Tracheophyta</taxon>
        <taxon>Spermatophyta</taxon>
        <taxon>Magnoliopsida</taxon>
        <taxon>Liliopsida</taxon>
        <taxon>Asparagales</taxon>
        <taxon>Orchidaceae</taxon>
        <taxon>Epidendroideae</taxon>
        <taxon>Malaxideae</taxon>
        <taxon>Dendrobiinae</taxon>
        <taxon>Dendrobium</taxon>
    </lineage>
</organism>
<name>A0A2I0WB74_9ASPA</name>
<dbReference type="EMBL" id="KZ502797">
    <property type="protein sequence ID" value="PKU72906.1"/>
    <property type="molecule type" value="Genomic_DNA"/>
</dbReference>
<dbReference type="AlphaFoldDB" id="A0A2I0WB74"/>
<keyword evidence="1" id="KW-0812">Transmembrane</keyword>
<gene>
    <name evidence="2" type="primary">XRCC2</name>
    <name evidence="2" type="ORF">MA16_Dca016651</name>
</gene>
<dbReference type="Proteomes" id="UP000233837">
    <property type="component" value="Unassembled WGS sequence"/>
</dbReference>